<organism evidence="2 3">
    <name type="scientific">Bacillus zhangzhouensis</name>
    <dbReference type="NCBI Taxonomy" id="1178540"/>
    <lineage>
        <taxon>Bacteria</taxon>
        <taxon>Bacillati</taxon>
        <taxon>Bacillota</taxon>
        <taxon>Bacilli</taxon>
        <taxon>Bacillales</taxon>
        <taxon>Bacillaceae</taxon>
        <taxon>Bacillus</taxon>
    </lineage>
</organism>
<evidence type="ECO:0000313" key="3">
    <source>
        <dbReference type="Proteomes" id="UP000028091"/>
    </source>
</evidence>
<protein>
    <submittedName>
        <fullName evidence="2">Uncharacterized protein</fullName>
    </submittedName>
</protein>
<keyword evidence="1" id="KW-0812">Transmembrane</keyword>
<keyword evidence="3" id="KW-1185">Reference proteome</keyword>
<comment type="caution">
    <text evidence="2">The sequence shown here is derived from an EMBL/GenBank/DDBJ whole genome shotgun (WGS) entry which is preliminary data.</text>
</comment>
<proteinExistence type="predicted"/>
<dbReference type="eggNOG" id="ENOG5030EA1">
    <property type="taxonomic scope" value="Bacteria"/>
</dbReference>
<gene>
    <name evidence="2" type="ORF">BA70_09160</name>
</gene>
<keyword evidence="1" id="KW-0472">Membrane</keyword>
<dbReference type="OrthoDB" id="2456056at2"/>
<name>A0A081L7Y7_9BACI</name>
<sequence length="119" mass="13910">MSKELIKMKDRFDKIVHLQESGVIMSEYLKKEKWGITFFFIVYIALFISSYLLIGGPATVEGPICVFLGFCFVQFHKYRSFKNDAGNKKGIGILRERHVEKAIQVEYLTKKERKTHEQT</sequence>
<evidence type="ECO:0000313" key="2">
    <source>
        <dbReference type="EMBL" id="KEP25363.1"/>
    </source>
</evidence>
<feature type="transmembrane region" description="Helical" evidence="1">
    <location>
        <begin position="34"/>
        <end position="54"/>
    </location>
</feature>
<keyword evidence="1" id="KW-1133">Transmembrane helix</keyword>
<dbReference type="AlphaFoldDB" id="A0A081L7Y7"/>
<evidence type="ECO:0000256" key="1">
    <source>
        <dbReference type="SAM" id="Phobius"/>
    </source>
</evidence>
<reference evidence="2 3" key="1">
    <citation type="submission" date="2012-09" db="EMBL/GenBank/DDBJ databases">
        <title>Genome Sequence of Bacillus sp. DW5-4.</title>
        <authorList>
            <person name="Lai Q."/>
            <person name="Liu Y."/>
            <person name="Shao Z."/>
        </authorList>
    </citation>
    <scope>NUCLEOTIDE SEQUENCE [LARGE SCALE GENOMIC DNA]</scope>
    <source>
        <strain evidence="2 3">DW5-4</strain>
    </source>
</reference>
<dbReference type="EMBL" id="JOTP01000024">
    <property type="protein sequence ID" value="KEP25363.1"/>
    <property type="molecule type" value="Genomic_DNA"/>
</dbReference>
<dbReference type="Proteomes" id="UP000028091">
    <property type="component" value="Unassembled WGS sequence"/>
</dbReference>
<dbReference type="RefSeq" id="WP_034324061.1">
    <property type="nucleotide sequence ID" value="NZ_JOTP01000024.1"/>
</dbReference>
<accession>A0A081L7Y7</accession>